<comment type="caution">
    <text evidence="1">The sequence shown here is derived from an EMBL/GenBank/DDBJ whole genome shotgun (WGS) entry which is preliminary data.</text>
</comment>
<evidence type="ECO:0000313" key="2">
    <source>
        <dbReference type="Proteomes" id="UP000734854"/>
    </source>
</evidence>
<accession>A0A8J5L1Q8</accession>
<dbReference type="EMBL" id="JACMSC010000011">
    <property type="protein sequence ID" value="KAG6501762.1"/>
    <property type="molecule type" value="Genomic_DNA"/>
</dbReference>
<dbReference type="Proteomes" id="UP000734854">
    <property type="component" value="Unassembled WGS sequence"/>
</dbReference>
<sequence>MRQCDHTRSNDAFAPIAVSNPNPSSVDHSLDNAGVLISSQDAEALLKLSYSLSGVAVGFFLGRYPLPQRSTVTLCVELYGTDSSTHSPPNRIGQVSHSVVLGIVNISDQRELMGLLPDIRRVFSSEVV</sequence>
<gene>
    <name evidence="1" type="ORF">ZIOFF_041645</name>
</gene>
<name>A0A8J5L1Q8_ZINOF</name>
<organism evidence="1 2">
    <name type="scientific">Zingiber officinale</name>
    <name type="common">Ginger</name>
    <name type="synonym">Amomum zingiber</name>
    <dbReference type="NCBI Taxonomy" id="94328"/>
    <lineage>
        <taxon>Eukaryota</taxon>
        <taxon>Viridiplantae</taxon>
        <taxon>Streptophyta</taxon>
        <taxon>Embryophyta</taxon>
        <taxon>Tracheophyta</taxon>
        <taxon>Spermatophyta</taxon>
        <taxon>Magnoliopsida</taxon>
        <taxon>Liliopsida</taxon>
        <taxon>Zingiberales</taxon>
        <taxon>Zingiberaceae</taxon>
        <taxon>Zingiber</taxon>
    </lineage>
</organism>
<dbReference type="AlphaFoldDB" id="A0A8J5L1Q8"/>
<keyword evidence="2" id="KW-1185">Reference proteome</keyword>
<proteinExistence type="predicted"/>
<evidence type="ECO:0000313" key="1">
    <source>
        <dbReference type="EMBL" id="KAG6501762.1"/>
    </source>
</evidence>
<reference evidence="1 2" key="1">
    <citation type="submission" date="2020-08" db="EMBL/GenBank/DDBJ databases">
        <title>Plant Genome Project.</title>
        <authorList>
            <person name="Zhang R.-G."/>
        </authorList>
    </citation>
    <scope>NUCLEOTIDE SEQUENCE [LARGE SCALE GENOMIC DNA]</scope>
    <source>
        <tissue evidence="1">Rhizome</tissue>
    </source>
</reference>
<protein>
    <submittedName>
        <fullName evidence="1">Uncharacterized protein</fullName>
    </submittedName>
</protein>